<feature type="signal peptide" evidence="2">
    <location>
        <begin position="1"/>
        <end position="22"/>
    </location>
</feature>
<feature type="compositionally biased region" description="Basic and acidic residues" evidence="1">
    <location>
        <begin position="47"/>
        <end position="62"/>
    </location>
</feature>
<evidence type="ECO:0000256" key="1">
    <source>
        <dbReference type="SAM" id="MobiDB-lite"/>
    </source>
</evidence>
<gene>
    <name evidence="3" type="ORF">GCU69_25655</name>
</gene>
<feature type="compositionally biased region" description="Basic and acidic residues" evidence="1">
    <location>
        <begin position="73"/>
        <end position="83"/>
    </location>
</feature>
<dbReference type="Proteomes" id="UP000621266">
    <property type="component" value="Unassembled WGS sequence"/>
</dbReference>
<feature type="region of interest" description="Disordered" evidence="1">
    <location>
        <begin position="154"/>
        <end position="174"/>
    </location>
</feature>
<reference evidence="3 4" key="1">
    <citation type="submission" date="2019-10" db="EMBL/GenBank/DDBJ databases">
        <title>Streptomyces tenebrisbrunneis sp.nov., an endogenous actinomycete isolated from of Lycium ruthenicum.</title>
        <authorList>
            <person name="Ma L."/>
        </authorList>
    </citation>
    <scope>NUCLEOTIDE SEQUENCE [LARGE SCALE GENOMIC DNA]</scope>
    <source>
        <strain evidence="3 4">TRM 66187</strain>
    </source>
</reference>
<evidence type="ECO:0008006" key="5">
    <source>
        <dbReference type="Google" id="ProtNLM"/>
    </source>
</evidence>
<accession>A0ABQ7FDA3</accession>
<name>A0ABQ7FDA3_9ACTN</name>
<keyword evidence="4" id="KW-1185">Reference proteome</keyword>
<sequence>MTALRRMSRAGAILLLCLAAAACGGDGTDDGGPAKEQKSTGSAHGGAHGDHGEGHGDGHGEGQDASGAPESLRVPDWEHRDRPINNQGHRGSPSMWKKLEQRFVDACGGTLCVTLTREFSDTAGEPCGYRGMRPKPGTEIKPGDTVVIVGGANCSATSDGGATGDEDDESGGAG</sequence>
<dbReference type="EMBL" id="WHPN01000373">
    <property type="protein sequence ID" value="KAF4406364.1"/>
    <property type="molecule type" value="Genomic_DNA"/>
</dbReference>
<evidence type="ECO:0000313" key="3">
    <source>
        <dbReference type="EMBL" id="KAF4406364.1"/>
    </source>
</evidence>
<protein>
    <recommendedName>
        <fullName evidence="5">PASTA domain-containing protein</fullName>
    </recommendedName>
</protein>
<dbReference type="PROSITE" id="PS51257">
    <property type="entry name" value="PROKAR_LIPOPROTEIN"/>
    <property type="match status" value="1"/>
</dbReference>
<dbReference type="RefSeq" id="WP_156207274.1">
    <property type="nucleotide sequence ID" value="NZ_WHPN01000373.1"/>
</dbReference>
<comment type="caution">
    <text evidence="3">The sequence shown here is derived from an EMBL/GenBank/DDBJ whole genome shotgun (WGS) entry which is preliminary data.</text>
</comment>
<keyword evidence="2" id="KW-0732">Signal</keyword>
<evidence type="ECO:0000256" key="2">
    <source>
        <dbReference type="SAM" id="SignalP"/>
    </source>
</evidence>
<proteinExistence type="predicted"/>
<evidence type="ECO:0000313" key="4">
    <source>
        <dbReference type="Proteomes" id="UP000621266"/>
    </source>
</evidence>
<feature type="compositionally biased region" description="Acidic residues" evidence="1">
    <location>
        <begin position="164"/>
        <end position="174"/>
    </location>
</feature>
<feature type="chain" id="PRO_5045355884" description="PASTA domain-containing protein" evidence="2">
    <location>
        <begin position="23"/>
        <end position="174"/>
    </location>
</feature>
<feature type="region of interest" description="Disordered" evidence="1">
    <location>
        <begin position="26"/>
        <end position="93"/>
    </location>
</feature>
<organism evidence="3 4">
    <name type="scientific">Streptomyces lycii</name>
    <dbReference type="NCBI Taxonomy" id="2654337"/>
    <lineage>
        <taxon>Bacteria</taxon>
        <taxon>Bacillati</taxon>
        <taxon>Actinomycetota</taxon>
        <taxon>Actinomycetes</taxon>
        <taxon>Kitasatosporales</taxon>
        <taxon>Streptomycetaceae</taxon>
        <taxon>Streptomyces</taxon>
    </lineage>
</organism>